<dbReference type="GO" id="GO:0032259">
    <property type="term" value="P:methylation"/>
    <property type="evidence" value="ECO:0007669"/>
    <property type="project" value="UniProtKB-KW"/>
</dbReference>
<dbReference type="SUPFAM" id="SSF53335">
    <property type="entry name" value="S-adenosyl-L-methionine-dependent methyltransferases"/>
    <property type="match status" value="1"/>
</dbReference>
<reference evidence="2 3" key="1">
    <citation type="submission" date="2021-02" db="EMBL/GenBank/DDBJ databases">
        <title>Actinophytocola xerophila sp. nov., isolated from soil of cotton cropping field.</title>
        <authorList>
            <person name="Huang R."/>
            <person name="Chen X."/>
            <person name="Ge X."/>
            <person name="Liu W."/>
        </authorList>
    </citation>
    <scope>NUCLEOTIDE SEQUENCE [LARGE SCALE GENOMIC DNA]</scope>
    <source>
        <strain evidence="2 3">S1-96</strain>
    </source>
</reference>
<dbReference type="SUPFAM" id="SSF53448">
    <property type="entry name" value="Nucleotide-diphospho-sugar transferases"/>
    <property type="match status" value="1"/>
</dbReference>
<feature type="domain" description="Methyltransferase FkbM" evidence="1">
    <location>
        <begin position="1038"/>
        <end position="1201"/>
    </location>
</feature>
<dbReference type="InterPro" id="IPR006342">
    <property type="entry name" value="FkbM_mtfrase"/>
</dbReference>
<dbReference type="PANTHER" id="PTHR46656">
    <property type="entry name" value="PUTATIVE-RELATED"/>
    <property type="match status" value="1"/>
</dbReference>
<dbReference type="CDD" id="cd03801">
    <property type="entry name" value="GT4_PimA-like"/>
    <property type="match status" value="1"/>
</dbReference>
<evidence type="ECO:0000313" key="2">
    <source>
        <dbReference type="EMBL" id="MCT2586582.1"/>
    </source>
</evidence>
<comment type="caution">
    <text evidence="2">The sequence shown here is derived from an EMBL/GenBank/DDBJ whole genome shotgun (WGS) entry which is preliminary data.</text>
</comment>
<dbReference type="SUPFAM" id="SSF53756">
    <property type="entry name" value="UDP-Glycosyltransferase/glycogen phosphorylase"/>
    <property type="match status" value="1"/>
</dbReference>
<keyword evidence="2" id="KW-0489">Methyltransferase</keyword>
<dbReference type="Proteomes" id="UP001156441">
    <property type="component" value="Unassembled WGS sequence"/>
</dbReference>
<gene>
    <name evidence="2" type="ORF">JT362_26010</name>
</gene>
<dbReference type="NCBIfam" id="TIGR01444">
    <property type="entry name" value="fkbM_fam"/>
    <property type="match status" value="1"/>
</dbReference>
<dbReference type="Gene3D" id="3.40.50.2000">
    <property type="entry name" value="Glycogen Phosphorylase B"/>
    <property type="match status" value="1"/>
</dbReference>
<dbReference type="EMBL" id="JAFFZE010000019">
    <property type="protein sequence ID" value="MCT2586582.1"/>
    <property type="molecule type" value="Genomic_DNA"/>
</dbReference>
<name>A0ABT2JFC6_9PSEU</name>
<evidence type="ECO:0000313" key="3">
    <source>
        <dbReference type="Proteomes" id="UP001156441"/>
    </source>
</evidence>
<dbReference type="InterPro" id="IPR029044">
    <property type="entry name" value="Nucleotide-diphossugar_trans"/>
</dbReference>
<sequence>MIGSGTRICAGTIVARNYVPAARVLAESFRRHHPDAGFAVLVIDADTDELTGLAHDVPGVRFLGPDDIAIDRAEFGRMALAYTVTELSTAVKPWLLRTLLAEHEVAIYLDPDIEVFGSFATEVGALAVEHEIVLTPHVLEPMPRDGLRPSEADIMASGVFNLGFIGVSRDAAPFLQFWADRLRQDAISSVTEQLFTDQRWVDNVPALFRHTKVVDPGWNVAYWNVYQRPLALEADGTLTASGHPLRFVHFSGYRPEKPWLASTHYADRPRVLLSEYPLFAELAADYRTHLFDAGYLRALDDVPYRWNTLPDGTPVSMSLRRAYRSAWVDAERRGTPAPPNPFGDDTAEELLRWACAPATPDQERAGLSRWSYALWHSREDLRQVYPDPLHADAEGYRHWCRTSGLNERALPAAAVADRPPAEPVAPVTDLGANVLGYLTAELGVGELGRLVHEAVVDSGVPVATAVEEFTVVSRTSHPLPADAVLGDPRYGVSVLVVNADMTGQTLRMHQDLARDRHVIGVWSWELDTFPEAMHPAFSLVDEIWTISDFCAAAIREHSPVPVRTFPVPVRDPLGAGSEQRTPPAGGVTRFLFVFDHNSILDRKNPLAAITAFRTAFGDREDVRLVIKSINGDRHPGDRERLRMAAAGDDRIELIEGYLSAEEVAKLFATADAYVSLHRSEGFGLTVAEAMAHGLPVVATDYGGTAEFLTADTGWPVPYRLVEVGPGNEPYPRDAHWAEPDTDAAAAALREIAADPAAALRRGAAARRHVLATRSAAAAARWVRTRLEEAHGTWLHRRVERERPSPLAPLEHSREALRWRADPAAASKVPMAAALRRGILRVLDHYDHHQRAVLTELMDGVGASMGQLAAGQQDLLARIERLEHTQAGNTEAQREVNAGLADELRELRTGQEALPVEMDRRIGGQADRLGTRIAELEHRIMSLLHERAEWMAGMEATAAELTTEVPRLRTGLLRHHDLVDPAPKGGAVPSQTVITDIGPIRLPAEDTVVLPWLRRYGTWEAAESRLADLLLPAGGVFVDIGAHVGYFTVRGLRRVGAEGAVYAVEPWAPVRELLCRNVTANVPPEVAARLTLVEGAAWDADGPLRLALSAEGNTGDNRIDPTGGVEVPGLRLDGLAGIGDRRVDVVKCDAQGRDQRALAGMTALIEASRPHVLTEFDPDAIEQAGDVPAEVAARYRSWGYQLVPVTDEVVDAAAAGRYRASDVATSDEELVDLARDSADRFVTLWLRPLS</sequence>
<dbReference type="Gene3D" id="3.90.550.10">
    <property type="entry name" value="Spore Coat Polysaccharide Biosynthesis Protein SpsA, Chain A"/>
    <property type="match status" value="1"/>
</dbReference>
<dbReference type="InterPro" id="IPR029063">
    <property type="entry name" value="SAM-dependent_MTases_sf"/>
</dbReference>
<protein>
    <submittedName>
        <fullName evidence="2">FkbM family methyltransferase</fullName>
    </submittedName>
</protein>
<dbReference type="PANTHER" id="PTHR46656:SF3">
    <property type="entry name" value="PUTATIVE-RELATED"/>
    <property type="match status" value="1"/>
</dbReference>
<keyword evidence="2" id="KW-0808">Transferase</keyword>
<dbReference type="Gene3D" id="3.40.50.150">
    <property type="entry name" value="Vaccinia Virus protein VP39"/>
    <property type="match status" value="1"/>
</dbReference>
<keyword evidence="3" id="KW-1185">Reference proteome</keyword>
<evidence type="ECO:0000259" key="1">
    <source>
        <dbReference type="Pfam" id="PF05050"/>
    </source>
</evidence>
<dbReference type="Pfam" id="PF05050">
    <property type="entry name" value="Methyltransf_21"/>
    <property type="match status" value="1"/>
</dbReference>
<dbReference type="GO" id="GO:0008168">
    <property type="term" value="F:methyltransferase activity"/>
    <property type="evidence" value="ECO:0007669"/>
    <property type="project" value="UniProtKB-KW"/>
</dbReference>
<proteinExistence type="predicted"/>
<organism evidence="2 3">
    <name type="scientific">Actinophytocola gossypii</name>
    <dbReference type="NCBI Taxonomy" id="2812003"/>
    <lineage>
        <taxon>Bacteria</taxon>
        <taxon>Bacillati</taxon>
        <taxon>Actinomycetota</taxon>
        <taxon>Actinomycetes</taxon>
        <taxon>Pseudonocardiales</taxon>
        <taxon>Pseudonocardiaceae</taxon>
    </lineage>
</organism>
<accession>A0ABT2JFC6</accession>
<dbReference type="Pfam" id="PF20706">
    <property type="entry name" value="GT4-conflict"/>
    <property type="match status" value="1"/>
</dbReference>